<evidence type="ECO:0000313" key="4">
    <source>
        <dbReference type="Proteomes" id="UP000027178"/>
    </source>
</evidence>
<dbReference type="RefSeq" id="WP_035865303.1">
    <property type="nucleotide sequence ID" value="NZ_KK853997.1"/>
</dbReference>
<dbReference type="HOGENOM" id="CLU_052001_0_0_11"/>
<keyword evidence="4" id="KW-1185">Reference proteome</keyword>
<dbReference type="PATRIC" id="fig|1348663.4.peg.4432"/>
<protein>
    <recommendedName>
        <fullName evidence="2">Putative T7SS secretion signal domain-containing protein</fullName>
    </recommendedName>
</protein>
<feature type="domain" description="Putative T7SS secretion signal" evidence="2">
    <location>
        <begin position="17"/>
        <end position="218"/>
    </location>
</feature>
<keyword evidence="1" id="KW-0175">Coiled coil</keyword>
<gene>
    <name evidence="3" type="ORF">KCH_45920</name>
</gene>
<dbReference type="Gene3D" id="1.10.287.2610">
    <property type="match status" value="1"/>
</dbReference>
<proteinExistence type="predicted"/>
<dbReference type="Pfam" id="PF21725">
    <property type="entry name" value="T7SS_signal"/>
    <property type="match status" value="1"/>
</dbReference>
<reference evidence="3 4" key="1">
    <citation type="submission" date="2014-05" db="EMBL/GenBank/DDBJ databases">
        <title>Draft Genome Sequence of Kitasatospora cheerisanensis KCTC 2395.</title>
        <authorList>
            <person name="Nam D.H."/>
        </authorList>
    </citation>
    <scope>NUCLEOTIDE SEQUENCE [LARGE SCALE GENOMIC DNA]</scope>
    <source>
        <strain evidence="3 4">KCTC 2395</strain>
    </source>
</reference>
<dbReference type="InterPro" id="IPR049082">
    <property type="entry name" value="T7SS_signal"/>
</dbReference>
<comment type="caution">
    <text evidence="3">The sequence shown here is derived from an EMBL/GenBank/DDBJ whole genome shotgun (WGS) entry which is preliminary data.</text>
</comment>
<dbReference type="Proteomes" id="UP000027178">
    <property type="component" value="Unassembled WGS sequence"/>
</dbReference>
<dbReference type="SUPFAM" id="SSF140453">
    <property type="entry name" value="EsxAB dimer-like"/>
    <property type="match status" value="1"/>
</dbReference>
<dbReference type="OrthoDB" id="4140785at2"/>
<dbReference type="eggNOG" id="COG3209">
    <property type="taxonomic scope" value="Bacteria"/>
</dbReference>
<feature type="coiled-coil region" evidence="1">
    <location>
        <begin position="79"/>
        <end position="216"/>
    </location>
</feature>
<name>A0A066YQW3_9ACTN</name>
<organism evidence="3 4">
    <name type="scientific">Kitasatospora cheerisanensis KCTC 2395</name>
    <dbReference type="NCBI Taxonomy" id="1348663"/>
    <lineage>
        <taxon>Bacteria</taxon>
        <taxon>Bacillati</taxon>
        <taxon>Actinomycetota</taxon>
        <taxon>Actinomycetes</taxon>
        <taxon>Kitasatosporales</taxon>
        <taxon>Streptomycetaceae</taxon>
        <taxon>Kitasatospora</taxon>
    </lineage>
</organism>
<evidence type="ECO:0000256" key="1">
    <source>
        <dbReference type="SAM" id="Coils"/>
    </source>
</evidence>
<accession>A0A066YQW3</accession>
<dbReference type="EMBL" id="JNBY01000094">
    <property type="protein sequence ID" value="KDN83943.1"/>
    <property type="molecule type" value="Genomic_DNA"/>
</dbReference>
<dbReference type="AlphaFoldDB" id="A0A066YQW3"/>
<evidence type="ECO:0000259" key="2">
    <source>
        <dbReference type="Pfam" id="PF21725"/>
    </source>
</evidence>
<dbReference type="InterPro" id="IPR036689">
    <property type="entry name" value="ESAT-6-like_sf"/>
</dbReference>
<sequence>MSSKADFPTLGFDPAPGNPENVDGLVAKLNRASGAMESAHRTLVAVGQGGSVWEGDAAKAFAGKVGELPRYLSDSVDAMRQASSQLDNWKNQLSSYQDVARRYEAEAAEAKRRLEIAENVKENAVERFDVAADSPAFGLIGKRFDDDAQLADAQRRIDAASAEYSAAERQLETANRELRGIKDELEAIVKQAKELLEHHQDDADRTARALRRANQNAPEISAWEKIGNGFKSVGKKIKGWATKHADLLKKIGDIAGGVSAVLGIASLATMWCPPLSAALGVASSGASAVALGAHGLAKLGGADVSWATIALDGVGVVPFVGGAAKGVKGVAGGVKAIAKGEGLVAGGSKVAEAGRAITRTHMEGGLLHNKILTPVFTKTPLKNLPGIGSIGEAGEKVFSLPVTSWWSRGTQIGMKGGGLIKNAPTLYQEVTS</sequence>
<evidence type="ECO:0000313" key="3">
    <source>
        <dbReference type="EMBL" id="KDN83943.1"/>
    </source>
</evidence>